<dbReference type="PANTHER" id="PTHR44591">
    <property type="entry name" value="STRESS RESPONSE REGULATOR PROTEIN 1"/>
    <property type="match status" value="1"/>
</dbReference>
<dbReference type="EMBL" id="JAUFPU010000019">
    <property type="protein sequence ID" value="MDN3579072.1"/>
    <property type="molecule type" value="Genomic_DNA"/>
</dbReference>
<dbReference type="PANTHER" id="PTHR44591:SF3">
    <property type="entry name" value="RESPONSE REGULATORY DOMAIN-CONTAINING PROTEIN"/>
    <property type="match status" value="1"/>
</dbReference>
<accession>A0ABT8BBF2</accession>
<feature type="domain" description="Response regulatory" evidence="3">
    <location>
        <begin position="5"/>
        <end position="120"/>
    </location>
</feature>
<evidence type="ECO:0000313" key="4">
    <source>
        <dbReference type="EMBL" id="MDN3579072.1"/>
    </source>
</evidence>
<dbReference type="Pfam" id="PF00072">
    <property type="entry name" value="Response_reg"/>
    <property type="match status" value="1"/>
</dbReference>
<dbReference type="Gene3D" id="3.40.50.2300">
    <property type="match status" value="1"/>
</dbReference>
<sequence>MQATKILIVDDDPLQLRRMAGILGAHYAIDTLDRGAGFKEALARYAPDLVILDIELPDVNGIALCRELKAHSETAATPVVFHSSHDTLDERMEAYEAGGEDFLLKSMGADELLAKVGIMLEWISRHRLLAKEEQAARAAADAVKHDLSEIGIALEALRQMGVSDDMQSLARVGVDALSDWRIDANVQVRVGKDKYTLNPRGHATPLETSIIHNSRLSGPVFQFRDHLALNFDHASILVRNLPQGEAVKLQRVRDLCSVLGEGLDARARALEVAASLQERNMVLTSFAAQAEKALLQLQGEWRERQGAVAAALQVLKDELEQDFLRLALSKDEERRCLVTLGRGMAEVTQVSARELAADVTLRTLREKLAHYGRQR</sequence>
<keyword evidence="1 2" id="KW-0597">Phosphoprotein</keyword>
<protein>
    <submittedName>
        <fullName evidence="4">Response regulator</fullName>
    </submittedName>
</protein>
<evidence type="ECO:0000256" key="1">
    <source>
        <dbReference type="ARBA" id="ARBA00022553"/>
    </source>
</evidence>
<dbReference type="Proteomes" id="UP001180081">
    <property type="component" value="Unassembled WGS sequence"/>
</dbReference>
<evidence type="ECO:0000313" key="5">
    <source>
        <dbReference type="Proteomes" id="UP001180081"/>
    </source>
</evidence>
<reference evidence="4" key="1">
    <citation type="journal article" date="2014" name="Int. J. Syst. Evol. Microbiol.">
        <title>Complete genome of a new Firmicutes species belonging to the dominant human colonic microbiota ('Ruminococcus bicirculans') reveals two chromosomes and a selective capacity to utilize plant glucans.</title>
        <authorList>
            <consortium name="NISC Comparative Sequencing Program"/>
            <person name="Wegmann U."/>
            <person name="Louis P."/>
            <person name="Goesmann A."/>
            <person name="Henrissat B."/>
            <person name="Duncan S.H."/>
            <person name="Flint H.J."/>
        </authorList>
    </citation>
    <scope>NUCLEOTIDE SEQUENCE</scope>
    <source>
        <strain evidence="4">CECT 7703</strain>
    </source>
</reference>
<dbReference type="InterPro" id="IPR050595">
    <property type="entry name" value="Bact_response_regulator"/>
</dbReference>
<dbReference type="SMART" id="SM00448">
    <property type="entry name" value="REC"/>
    <property type="match status" value="1"/>
</dbReference>
<evidence type="ECO:0000256" key="2">
    <source>
        <dbReference type="PROSITE-ProRule" id="PRU00169"/>
    </source>
</evidence>
<dbReference type="PROSITE" id="PS50110">
    <property type="entry name" value="RESPONSE_REGULATORY"/>
    <property type="match status" value="1"/>
</dbReference>
<gene>
    <name evidence="4" type="ORF">QWZ03_20080</name>
</gene>
<keyword evidence="5" id="KW-1185">Reference proteome</keyword>
<dbReference type="SUPFAM" id="SSF52172">
    <property type="entry name" value="CheY-like"/>
    <property type="match status" value="1"/>
</dbReference>
<evidence type="ECO:0000259" key="3">
    <source>
        <dbReference type="PROSITE" id="PS50110"/>
    </source>
</evidence>
<organism evidence="4 5">
    <name type="scientific">Chitinimonas viridis</name>
    <dbReference type="NCBI Taxonomy" id="664880"/>
    <lineage>
        <taxon>Bacteria</taxon>
        <taxon>Pseudomonadati</taxon>
        <taxon>Pseudomonadota</taxon>
        <taxon>Betaproteobacteria</taxon>
        <taxon>Neisseriales</taxon>
        <taxon>Chitinibacteraceae</taxon>
        <taxon>Chitinimonas</taxon>
    </lineage>
</organism>
<dbReference type="RefSeq" id="WP_290334394.1">
    <property type="nucleotide sequence ID" value="NZ_JAUFPU010000019.1"/>
</dbReference>
<proteinExistence type="predicted"/>
<dbReference type="InterPro" id="IPR011006">
    <property type="entry name" value="CheY-like_superfamily"/>
</dbReference>
<dbReference type="InterPro" id="IPR001789">
    <property type="entry name" value="Sig_transdc_resp-reg_receiver"/>
</dbReference>
<feature type="modified residue" description="4-aspartylphosphate" evidence="2">
    <location>
        <position position="53"/>
    </location>
</feature>
<comment type="caution">
    <text evidence="4">The sequence shown here is derived from an EMBL/GenBank/DDBJ whole genome shotgun (WGS) entry which is preliminary data.</text>
</comment>
<name>A0ABT8BBF2_9NEIS</name>
<reference evidence="4" key="2">
    <citation type="submission" date="2023-06" db="EMBL/GenBank/DDBJ databases">
        <authorList>
            <person name="Lucena T."/>
            <person name="Sun Q."/>
        </authorList>
    </citation>
    <scope>NUCLEOTIDE SEQUENCE</scope>
    <source>
        <strain evidence="4">CECT 7703</strain>
    </source>
</reference>